<keyword evidence="9" id="KW-0732">Signal</keyword>
<evidence type="ECO:0000256" key="8">
    <source>
        <dbReference type="SAM" id="Coils"/>
    </source>
</evidence>
<comment type="subcellular location">
    <subcellularLocation>
        <location evidence="1">Cell outer membrane</location>
    </subcellularLocation>
</comment>
<evidence type="ECO:0000256" key="6">
    <source>
        <dbReference type="ARBA" id="ARBA00023136"/>
    </source>
</evidence>
<dbReference type="PANTHER" id="PTHR30026:SF20">
    <property type="entry name" value="OUTER MEMBRANE PROTEIN TOLC"/>
    <property type="match status" value="1"/>
</dbReference>
<dbReference type="Gene3D" id="1.20.1600.10">
    <property type="entry name" value="Outer membrane efflux proteins (OEP)"/>
    <property type="match status" value="1"/>
</dbReference>
<dbReference type="Proteomes" id="UP001248819">
    <property type="component" value="Unassembled WGS sequence"/>
</dbReference>
<dbReference type="Pfam" id="PF02321">
    <property type="entry name" value="OEP"/>
    <property type="match status" value="1"/>
</dbReference>
<evidence type="ECO:0000313" key="11">
    <source>
        <dbReference type="Proteomes" id="UP001248819"/>
    </source>
</evidence>
<dbReference type="EMBL" id="JAVRHP010000001">
    <property type="protein sequence ID" value="MDT0648573.1"/>
    <property type="molecule type" value="Genomic_DNA"/>
</dbReference>
<reference evidence="10 11" key="1">
    <citation type="submission" date="2023-09" db="EMBL/GenBank/DDBJ databases">
        <authorList>
            <person name="Rey-Velasco X."/>
        </authorList>
    </citation>
    <scope>NUCLEOTIDE SEQUENCE [LARGE SCALE GENOMIC DNA]</scope>
    <source>
        <strain evidence="10 11">F297</strain>
    </source>
</reference>
<keyword evidence="5" id="KW-0812">Transmembrane</keyword>
<keyword evidence="4" id="KW-1134">Transmembrane beta strand</keyword>
<comment type="caution">
    <text evidence="10">The sequence shown here is derived from an EMBL/GenBank/DDBJ whole genome shotgun (WGS) entry which is preliminary data.</text>
</comment>
<dbReference type="RefSeq" id="WP_311482752.1">
    <property type="nucleotide sequence ID" value="NZ_JAVRHP010000001.1"/>
</dbReference>
<dbReference type="InterPro" id="IPR003423">
    <property type="entry name" value="OMP_efflux"/>
</dbReference>
<keyword evidence="6" id="KW-0472">Membrane</keyword>
<accession>A0ABU3CQE5</accession>
<evidence type="ECO:0000256" key="5">
    <source>
        <dbReference type="ARBA" id="ARBA00022692"/>
    </source>
</evidence>
<dbReference type="InterPro" id="IPR051906">
    <property type="entry name" value="TolC-like"/>
</dbReference>
<evidence type="ECO:0000256" key="2">
    <source>
        <dbReference type="ARBA" id="ARBA00007613"/>
    </source>
</evidence>
<protein>
    <submittedName>
        <fullName evidence="10">TolC family protein</fullName>
    </submittedName>
</protein>
<feature type="coiled-coil region" evidence="8">
    <location>
        <begin position="344"/>
        <end position="377"/>
    </location>
</feature>
<keyword evidence="8" id="KW-0175">Coiled coil</keyword>
<evidence type="ECO:0000256" key="3">
    <source>
        <dbReference type="ARBA" id="ARBA00022448"/>
    </source>
</evidence>
<organism evidence="10 11">
    <name type="scientific">Autumnicola edwardsiae</name>
    <dbReference type="NCBI Taxonomy" id="3075594"/>
    <lineage>
        <taxon>Bacteria</taxon>
        <taxon>Pseudomonadati</taxon>
        <taxon>Bacteroidota</taxon>
        <taxon>Flavobacteriia</taxon>
        <taxon>Flavobacteriales</taxon>
        <taxon>Flavobacteriaceae</taxon>
        <taxon>Autumnicola</taxon>
    </lineage>
</organism>
<dbReference type="PANTHER" id="PTHR30026">
    <property type="entry name" value="OUTER MEMBRANE PROTEIN TOLC"/>
    <property type="match status" value="1"/>
</dbReference>
<evidence type="ECO:0000256" key="9">
    <source>
        <dbReference type="SAM" id="SignalP"/>
    </source>
</evidence>
<feature type="chain" id="PRO_5045213397" evidence="9">
    <location>
        <begin position="22"/>
        <end position="459"/>
    </location>
</feature>
<proteinExistence type="inferred from homology"/>
<evidence type="ECO:0000256" key="1">
    <source>
        <dbReference type="ARBA" id="ARBA00004442"/>
    </source>
</evidence>
<sequence>MNKKIIQIFLLLFCSNSFLNAQEQDSLTEYNFTLQEAVEYGLENAYRSIIAQKEIEKTLKQKWEIISEGLPQISGEANYTYNLVQPVTLIPAELSGGAPGTFVPVTFGTEQNMAANATWNQLLFDGSYIVGIQSAKTLLQISENQKVKTDLEVKKAITDAYGNVLLARQSTTIARKNVETIEQNLSETRIIYENGLSELEDVEQLEITLLNQRSNLNNSIRMLEIAYDMLKLSMGIPIEDKIYASDNLEKVSEDNFPLLVISENYNIENNIDYRIAEDQTNLAEVEVKLEKSKALPTLTAFVNYGVQGYSDAFTFFNDNQTYFDQSILGVNLSVPIFSSGKRSARTAQKEIALEQAQLEKEQTRNEVKMEIERARNEYIYAIEDHQNKEQALELAERIENKNEIKFFEGLATSFELSEARQQLFQSQQQYLQSMLDLLTAKTDLETLLDTTRYEEIQNN</sequence>
<gene>
    <name evidence="10" type="ORF">RM529_00355</name>
</gene>
<keyword evidence="3" id="KW-0813">Transport</keyword>
<feature type="signal peptide" evidence="9">
    <location>
        <begin position="1"/>
        <end position="21"/>
    </location>
</feature>
<name>A0ABU3CQE5_9FLAO</name>
<evidence type="ECO:0000256" key="4">
    <source>
        <dbReference type="ARBA" id="ARBA00022452"/>
    </source>
</evidence>
<evidence type="ECO:0000313" key="10">
    <source>
        <dbReference type="EMBL" id="MDT0648573.1"/>
    </source>
</evidence>
<keyword evidence="7" id="KW-0998">Cell outer membrane</keyword>
<comment type="similarity">
    <text evidence="2">Belongs to the outer membrane factor (OMF) (TC 1.B.17) family.</text>
</comment>
<dbReference type="SUPFAM" id="SSF56954">
    <property type="entry name" value="Outer membrane efflux proteins (OEP)"/>
    <property type="match status" value="1"/>
</dbReference>
<evidence type="ECO:0000256" key="7">
    <source>
        <dbReference type="ARBA" id="ARBA00023237"/>
    </source>
</evidence>
<keyword evidence="11" id="KW-1185">Reference proteome</keyword>